<gene>
    <name evidence="4" type="ORF">MENT_LOCUS12515</name>
</gene>
<feature type="compositionally biased region" description="Polar residues" evidence="1">
    <location>
        <begin position="46"/>
        <end position="55"/>
    </location>
</feature>
<organism evidence="4 5">
    <name type="scientific">Meloidogyne enterolobii</name>
    <name type="common">Root-knot nematode worm</name>
    <name type="synonym">Meloidogyne mayaguensis</name>
    <dbReference type="NCBI Taxonomy" id="390850"/>
    <lineage>
        <taxon>Eukaryota</taxon>
        <taxon>Metazoa</taxon>
        <taxon>Ecdysozoa</taxon>
        <taxon>Nematoda</taxon>
        <taxon>Chromadorea</taxon>
        <taxon>Rhabditida</taxon>
        <taxon>Tylenchina</taxon>
        <taxon>Tylenchomorpha</taxon>
        <taxon>Tylenchoidea</taxon>
        <taxon>Meloidogynidae</taxon>
        <taxon>Meloidogyninae</taxon>
        <taxon>Meloidogyne</taxon>
    </lineage>
</organism>
<proteinExistence type="predicted"/>
<dbReference type="InterPro" id="IPR043603">
    <property type="entry name" value="Phlebo_G2_C"/>
</dbReference>
<comment type="caution">
    <text evidence="4">The sequence shown here is derived from an EMBL/GenBank/DDBJ whole genome shotgun (WGS) entry which is preliminary data.</text>
</comment>
<dbReference type="AlphaFoldDB" id="A0A6V7UIQ7"/>
<feature type="domain" description="Phlebovirus glycoprotein G2 C-terminal" evidence="3">
    <location>
        <begin position="182"/>
        <end position="335"/>
    </location>
</feature>
<dbReference type="Pfam" id="PF19019">
    <property type="entry name" value="Phlebo_G2_C"/>
    <property type="match status" value="1"/>
</dbReference>
<dbReference type="EMBL" id="CAJEWN010000064">
    <property type="protein sequence ID" value="CAD2157132.1"/>
    <property type="molecule type" value="Genomic_DNA"/>
</dbReference>
<protein>
    <recommendedName>
        <fullName evidence="3">Phlebovirus glycoprotein G2 C-terminal domain-containing protein</fullName>
    </recommendedName>
</protein>
<keyword evidence="2" id="KW-0472">Membrane</keyword>
<dbReference type="Gene3D" id="2.60.40.3770">
    <property type="match status" value="1"/>
</dbReference>
<reference evidence="4 5" key="1">
    <citation type="submission" date="2020-08" db="EMBL/GenBank/DDBJ databases">
        <authorList>
            <person name="Koutsovoulos G."/>
            <person name="Danchin GJ E."/>
        </authorList>
    </citation>
    <scope>NUCLEOTIDE SEQUENCE [LARGE SCALE GENOMIC DNA]</scope>
</reference>
<keyword evidence="2" id="KW-0812">Transmembrane</keyword>
<evidence type="ECO:0000256" key="1">
    <source>
        <dbReference type="SAM" id="MobiDB-lite"/>
    </source>
</evidence>
<evidence type="ECO:0000256" key="2">
    <source>
        <dbReference type="SAM" id="Phobius"/>
    </source>
</evidence>
<accession>A0A6V7UIQ7</accession>
<feature type="transmembrane region" description="Helical" evidence="2">
    <location>
        <begin position="311"/>
        <end position="332"/>
    </location>
</feature>
<keyword evidence="2" id="KW-1133">Transmembrane helix</keyword>
<sequence length="369" mass="41833">MDLLKQLQEIISLKEEVFHCVHTMDDSPQVKKEKRPPQTPPRDTVRSFTASTQPQRFPPRWNSCSLCAKPGHLPSRCRVYQTPRDRIRRLIEMDRLFNCSISNSVCIDCIHDHSSGNVACSCRDLNLERTLIDSSVRLPLNVAKLLIRNERGNIFADYGYSPLQLHVQMSHLELLLEFQEARCTVQTHNLTGCYKCESGAQLQYTCLTDQGDALANIECADGTVFSARCSPNGTFGRENLPFDHFQIKTKCRVDCPAGETQFELTGALYYVPIKKRFQHGYRDSETLDLPSGNWWDTGFDPLALASILTSLSSFTSLILALILGIGLLYLFIRLNPVFRAWKAMARNCCFNHPHITLFCNSGPRRALQA</sequence>
<evidence type="ECO:0000313" key="4">
    <source>
        <dbReference type="EMBL" id="CAD2157132.1"/>
    </source>
</evidence>
<evidence type="ECO:0000259" key="3">
    <source>
        <dbReference type="Pfam" id="PF19019"/>
    </source>
</evidence>
<dbReference type="Proteomes" id="UP000580250">
    <property type="component" value="Unassembled WGS sequence"/>
</dbReference>
<evidence type="ECO:0000313" key="5">
    <source>
        <dbReference type="Proteomes" id="UP000580250"/>
    </source>
</evidence>
<feature type="region of interest" description="Disordered" evidence="1">
    <location>
        <begin position="25"/>
        <end position="56"/>
    </location>
</feature>
<name>A0A6V7UIQ7_MELEN</name>